<dbReference type="EMBL" id="FOFB01000023">
    <property type="protein sequence ID" value="SER08687.1"/>
    <property type="molecule type" value="Genomic_DNA"/>
</dbReference>
<sequence length="51" mass="5625">MTTGQKIRTLSVTTSGGYLYKSINTEDLPKDVFVVKVKGGETNYSTKLIKL</sequence>
<dbReference type="STRING" id="478744.SAMN05444359_12384"/>
<dbReference type="InParanoid" id="A0A1H9LBW8"/>
<accession>A0A1H9LBW8</accession>
<keyword evidence="2" id="KW-1185">Reference proteome</keyword>
<proteinExistence type="predicted"/>
<name>A0A1H9LBW8_9BACT</name>
<dbReference type="Proteomes" id="UP000199021">
    <property type="component" value="Unassembled WGS sequence"/>
</dbReference>
<dbReference type="AlphaFoldDB" id="A0A1H9LBW8"/>
<organism evidence="1 2">
    <name type="scientific">Neolewinella agarilytica</name>
    <dbReference type="NCBI Taxonomy" id="478744"/>
    <lineage>
        <taxon>Bacteria</taxon>
        <taxon>Pseudomonadati</taxon>
        <taxon>Bacteroidota</taxon>
        <taxon>Saprospiria</taxon>
        <taxon>Saprospirales</taxon>
        <taxon>Lewinellaceae</taxon>
        <taxon>Neolewinella</taxon>
    </lineage>
</organism>
<evidence type="ECO:0000313" key="1">
    <source>
        <dbReference type="EMBL" id="SER08687.1"/>
    </source>
</evidence>
<gene>
    <name evidence="1" type="ORF">SAMN05444359_12384</name>
</gene>
<dbReference type="RefSeq" id="WP_175489456.1">
    <property type="nucleotide sequence ID" value="NZ_FOFB01000023.1"/>
</dbReference>
<evidence type="ECO:0000313" key="2">
    <source>
        <dbReference type="Proteomes" id="UP000199021"/>
    </source>
</evidence>
<protein>
    <submittedName>
        <fullName evidence="1">Uncharacterized protein</fullName>
    </submittedName>
</protein>
<reference evidence="2" key="1">
    <citation type="submission" date="2016-10" db="EMBL/GenBank/DDBJ databases">
        <authorList>
            <person name="Varghese N."/>
            <person name="Submissions S."/>
        </authorList>
    </citation>
    <scope>NUCLEOTIDE SEQUENCE [LARGE SCALE GENOMIC DNA]</scope>
    <source>
        <strain evidence="2">DSM 24740</strain>
    </source>
</reference>